<dbReference type="RefSeq" id="WP_070320651.1">
    <property type="nucleotide sequence ID" value="NZ_JAUSVM010000001.1"/>
</dbReference>
<dbReference type="InterPro" id="IPR003812">
    <property type="entry name" value="Fido"/>
</dbReference>
<feature type="region of interest" description="Disordered" evidence="1">
    <location>
        <begin position="134"/>
        <end position="157"/>
    </location>
</feature>
<sequence>MSGAAPDPLADLAALPGVRDAVDAARAACEELRWHEAFRRRWREVRAEAGLRAAAASAALDGAPVGVEALRAWATGTSAPGGGVEAVAAGALRAQALVERHLPDLGARPGGAVVPLPQLVARLHAAAGAGVVPDADLGRPRTGAPGDLRGLGEAPPPAVASDRVAAVLRDADASRAPGLVVTAVVHAELLAVRPFAGANGVVARALARLLVTRTGLDPTGTVLPEEVWCDAPPAYVAAAARYAAGDVAGVTAWLVAHADAVRRGALLARGVADEVLAGRHAGAGRGR</sequence>
<accession>A0ABU0GL57</accession>
<gene>
    <name evidence="3" type="ORF">JO380_002467</name>
</gene>
<evidence type="ECO:0000256" key="1">
    <source>
        <dbReference type="SAM" id="MobiDB-lite"/>
    </source>
</evidence>
<dbReference type="InterPro" id="IPR036597">
    <property type="entry name" value="Fido-like_dom_sf"/>
</dbReference>
<organism evidence="3 4">
    <name type="scientific">Cellulomonas iranensis</name>
    <dbReference type="NCBI Taxonomy" id="76862"/>
    <lineage>
        <taxon>Bacteria</taxon>
        <taxon>Bacillati</taxon>
        <taxon>Actinomycetota</taxon>
        <taxon>Actinomycetes</taxon>
        <taxon>Micrococcales</taxon>
        <taxon>Cellulomonadaceae</taxon>
        <taxon>Cellulomonas</taxon>
    </lineage>
</organism>
<keyword evidence="4" id="KW-1185">Reference proteome</keyword>
<protein>
    <recommendedName>
        <fullName evidence="2">Fido domain-containing protein</fullName>
    </recommendedName>
</protein>
<dbReference type="SUPFAM" id="SSF140931">
    <property type="entry name" value="Fic-like"/>
    <property type="match status" value="1"/>
</dbReference>
<reference evidence="3 4" key="1">
    <citation type="submission" date="2023-07" db="EMBL/GenBank/DDBJ databases">
        <title>Sequencing the genomes of 1000 actinobacteria strains.</title>
        <authorList>
            <person name="Klenk H.-P."/>
        </authorList>
    </citation>
    <scope>NUCLEOTIDE SEQUENCE [LARGE SCALE GENOMIC DNA]</scope>
    <source>
        <strain evidence="3 4">DSM 14785</strain>
    </source>
</reference>
<dbReference type="Gene3D" id="1.10.3290.10">
    <property type="entry name" value="Fido-like domain"/>
    <property type="match status" value="1"/>
</dbReference>
<evidence type="ECO:0000313" key="3">
    <source>
        <dbReference type="EMBL" id="MDQ0426086.1"/>
    </source>
</evidence>
<comment type="caution">
    <text evidence="3">The sequence shown here is derived from an EMBL/GenBank/DDBJ whole genome shotgun (WGS) entry which is preliminary data.</text>
</comment>
<evidence type="ECO:0000313" key="4">
    <source>
        <dbReference type="Proteomes" id="UP001240250"/>
    </source>
</evidence>
<dbReference type="EMBL" id="JAUSVM010000001">
    <property type="protein sequence ID" value="MDQ0426086.1"/>
    <property type="molecule type" value="Genomic_DNA"/>
</dbReference>
<feature type="domain" description="Fido" evidence="2">
    <location>
        <begin position="115"/>
        <end position="256"/>
    </location>
</feature>
<proteinExistence type="predicted"/>
<dbReference type="PROSITE" id="PS51459">
    <property type="entry name" value="FIDO"/>
    <property type="match status" value="1"/>
</dbReference>
<dbReference type="Proteomes" id="UP001240250">
    <property type="component" value="Unassembled WGS sequence"/>
</dbReference>
<evidence type="ECO:0000259" key="2">
    <source>
        <dbReference type="PROSITE" id="PS51459"/>
    </source>
</evidence>
<name>A0ABU0GL57_9CELL</name>